<dbReference type="InterPro" id="IPR042163">
    <property type="entry name" value="PHF12"/>
</dbReference>
<keyword evidence="4" id="KW-0862">Zinc</keyword>
<evidence type="ECO:0000256" key="3">
    <source>
        <dbReference type="ARBA" id="ARBA00022771"/>
    </source>
</evidence>
<dbReference type="PANTHER" id="PTHR46309:SF12">
    <property type="entry name" value="GB|AAC80581.1"/>
    <property type="match status" value="1"/>
</dbReference>
<dbReference type="Pfam" id="PF16135">
    <property type="entry name" value="TDBD"/>
    <property type="match status" value="1"/>
</dbReference>
<dbReference type="PANTHER" id="PTHR46309">
    <property type="entry name" value="PHD FINGER PROTEIN 12"/>
    <property type="match status" value="1"/>
</dbReference>
<dbReference type="GO" id="GO:0006357">
    <property type="term" value="P:regulation of transcription by RNA polymerase II"/>
    <property type="evidence" value="ECO:0007669"/>
    <property type="project" value="TreeGrafter"/>
</dbReference>
<keyword evidence="8" id="KW-1185">Reference proteome</keyword>
<dbReference type="Gramene" id="OMO49615">
    <property type="protein sequence ID" value="OMO49615"/>
    <property type="gene ID" value="CCACVL1_30895"/>
</dbReference>
<feature type="non-terminal residue" evidence="7">
    <location>
        <position position="187"/>
    </location>
</feature>
<dbReference type="AlphaFoldDB" id="A0A1R3FV09"/>
<evidence type="ECO:0000313" key="8">
    <source>
        <dbReference type="Proteomes" id="UP000188268"/>
    </source>
</evidence>
<dbReference type="Gene3D" id="3.30.40.10">
    <property type="entry name" value="Zinc/RING finger domain, C3HC4 (zinc finger)"/>
    <property type="match status" value="1"/>
</dbReference>
<evidence type="ECO:0000313" key="7">
    <source>
        <dbReference type="EMBL" id="OMO49615.1"/>
    </source>
</evidence>
<dbReference type="GO" id="GO:0005634">
    <property type="term" value="C:nucleus"/>
    <property type="evidence" value="ECO:0007669"/>
    <property type="project" value="UniProtKB-SubCell"/>
</dbReference>
<evidence type="ECO:0000256" key="2">
    <source>
        <dbReference type="ARBA" id="ARBA00022723"/>
    </source>
</evidence>
<dbReference type="Proteomes" id="UP000188268">
    <property type="component" value="Unassembled WGS sequence"/>
</dbReference>
<feature type="domain" description="Tify" evidence="6">
    <location>
        <begin position="80"/>
        <end position="132"/>
    </location>
</feature>
<evidence type="ECO:0000256" key="5">
    <source>
        <dbReference type="ARBA" id="ARBA00023242"/>
    </source>
</evidence>
<keyword evidence="5" id="KW-0539">Nucleus</keyword>
<keyword evidence="2" id="KW-0479">Metal-binding</keyword>
<dbReference type="InterPro" id="IPR011011">
    <property type="entry name" value="Znf_FYVE_PHD"/>
</dbReference>
<dbReference type="GO" id="GO:0003714">
    <property type="term" value="F:transcription corepressor activity"/>
    <property type="evidence" value="ECO:0007669"/>
    <property type="project" value="InterPro"/>
</dbReference>
<dbReference type="InterPro" id="IPR013083">
    <property type="entry name" value="Znf_RING/FYVE/PHD"/>
</dbReference>
<keyword evidence="3" id="KW-0863">Zinc-finger</keyword>
<comment type="caution">
    <text evidence="7">The sequence shown here is derived from an EMBL/GenBank/DDBJ whole genome shotgun (WGS) entry which is preliminary data.</text>
</comment>
<organism evidence="7 8">
    <name type="scientific">Corchorus capsularis</name>
    <name type="common">Jute</name>
    <dbReference type="NCBI Taxonomy" id="210143"/>
    <lineage>
        <taxon>Eukaryota</taxon>
        <taxon>Viridiplantae</taxon>
        <taxon>Streptophyta</taxon>
        <taxon>Embryophyta</taxon>
        <taxon>Tracheophyta</taxon>
        <taxon>Spermatophyta</taxon>
        <taxon>Magnoliopsida</taxon>
        <taxon>eudicotyledons</taxon>
        <taxon>Gunneridae</taxon>
        <taxon>Pentapetalae</taxon>
        <taxon>rosids</taxon>
        <taxon>malvids</taxon>
        <taxon>Malvales</taxon>
        <taxon>Malvaceae</taxon>
        <taxon>Grewioideae</taxon>
        <taxon>Apeibeae</taxon>
        <taxon>Corchorus</taxon>
    </lineage>
</organism>
<dbReference type="GO" id="GO:0008270">
    <property type="term" value="F:zinc ion binding"/>
    <property type="evidence" value="ECO:0007669"/>
    <property type="project" value="UniProtKB-KW"/>
</dbReference>
<name>A0A1R3FV09_COCAP</name>
<proteinExistence type="predicted"/>
<dbReference type="OrthoDB" id="1903104at2759"/>
<dbReference type="STRING" id="210143.A0A1R3FV09"/>
<evidence type="ECO:0000259" key="6">
    <source>
        <dbReference type="Pfam" id="PF16135"/>
    </source>
</evidence>
<evidence type="ECO:0000256" key="4">
    <source>
        <dbReference type="ARBA" id="ARBA00022833"/>
    </source>
</evidence>
<dbReference type="EMBL" id="AWWV01016429">
    <property type="protein sequence ID" value="OMO49615.1"/>
    <property type="molecule type" value="Genomic_DNA"/>
</dbReference>
<dbReference type="InterPro" id="IPR032308">
    <property type="entry name" value="TDBD"/>
</dbReference>
<evidence type="ECO:0000256" key="1">
    <source>
        <dbReference type="ARBA" id="ARBA00004123"/>
    </source>
</evidence>
<reference evidence="7 8" key="1">
    <citation type="submission" date="2013-09" db="EMBL/GenBank/DDBJ databases">
        <title>Corchorus capsularis genome sequencing.</title>
        <authorList>
            <person name="Alam M."/>
            <person name="Haque M.S."/>
            <person name="Islam M.S."/>
            <person name="Emdad E.M."/>
            <person name="Islam M.M."/>
            <person name="Ahmed B."/>
            <person name="Halim A."/>
            <person name="Hossen Q.M.M."/>
            <person name="Hossain M.Z."/>
            <person name="Ahmed R."/>
            <person name="Khan M.M."/>
            <person name="Islam R."/>
            <person name="Rashid M.M."/>
            <person name="Khan S.A."/>
            <person name="Rahman M.S."/>
            <person name="Alam M."/>
        </authorList>
    </citation>
    <scope>NUCLEOTIDE SEQUENCE [LARGE SCALE GENOMIC DNA]</scope>
    <source>
        <strain evidence="8">cv. CVL-1</strain>
        <tissue evidence="7">Whole seedling</tissue>
    </source>
</reference>
<dbReference type="SUPFAM" id="SSF57903">
    <property type="entry name" value="FYVE/PHD zinc finger"/>
    <property type="match status" value="1"/>
</dbReference>
<gene>
    <name evidence="7" type="ORF">CCACVL1_30895</name>
</gene>
<sequence length="187" mass="20434">MTKSGVSLLCHQNPPIRKGKCVRLLRKLNKKSDPIHADHKKPNNPRKPRTALSLLIDRNVALPMAKIYYRNKAGVSLKKGRITRDGIVCDCCLKTFALTAFETHAGSTNHRPAAFIILDDGSGRSLSDCHKQVDDGSSSLKKKVSKVQINGQYNPSCGSESPDHVCSVCGDGEELIVCQQCPAAFHL</sequence>
<comment type="subcellular location">
    <subcellularLocation>
        <location evidence="1">Nucleus</location>
    </subcellularLocation>
</comment>
<protein>
    <submittedName>
        <fullName evidence="7">Zinc finger, RING/FYVE/PHD-type</fullName>
    </submittedName>
</protein>
<accession>A0A1R3FV09</accession>